<dbReference type="AlphaFoldDB" id="A0AAI9SZB7"/>
<dbReference type="RefSeq" id="XP_049181532.1">
    <property type="nucleotide sequence ID" value="XM_049322512.1"/>
</dbReference>
<evidence type="ECO:0000256" key="1">
    <source>
        <dbReference type="ARBA" id="ARBA00001917"/>
    </source>
</evidence>
<dbReference type="GO" id="GO:0003959">
    <property type="term" value="F:NADPH dehydrogenase activity"/>
    <property type="evidence" value="ECO:0007669"/>
    <property type="project" value="InterPro"/>
</dbReference>
<dbReference type="Gene3D" id="3.20.20.70">
    <property type="entry name" value="Aldolase class I"/>
    <property type="match status" value="1"/>
</dbReference>
<dbReference type="GO" id="GO:0050661">
    <property type="term" value="F:NADP binding"/>
    <property type="evidence" value="ECO:0007669"/>
    <property type="project" value="InterPro"/>
</dbReference>
<proteinExistence type="predicted"/>
<evidence type="ECO:0000313" key="8">
    <source>
        <dbReference type="Proteomes" id="UP001202479"/>
    </source>
</evidence>
<dbReference type="GeneID" id="73379011"/>
<dbReference type="InterPro" id="IPR044152">
    <property type="entry name" value="YqjM-like"/>
</dbReference>
<protein>
    <recommendedName>
        <fullName evidence="6">NADH:flavin oxidoreductase/NADH oxidase N-terminal domain-containing protein</fullName>
    </recommendedName>
</protein>
<dbReference type="GO" id="GO:0010181">
    <property type="term" value="F:FMN binding"/>
    <property type="evidence" value="ECO:0007669"/>
    <property type="project" value="InterPro"/>
</dbReference>
<keyword evidence="5" id="KW-0560">Oxidoreductase</keyword>
<sequence length="344" mass="38247">MVGDHVDLQNQSALFKPLLIGNTQIDNRIAVSAMCTYAADPQSHTITKSQLDHYISLAKQQPGLIVFENMSVSDLAIANKCDLALWNDEQAKELAPLIDEIHELDVKCCIQLTHPGRKSIVECFAPTSIPFDKDSLLPVELSSRQIEQIIKDFVNAARRAVTICHVDYIEISCCNGNLLHQFLSRQTNQRQDCYGSEDIGKRGLFLIEMIKAIRKEMDIPIFVKLAACDNLKEGESIEDTLQLCHCLTDIVDLIDITSGGISPDSKSRWLLNQDKSIPGQVPLAEKVKNKIGNRCIVGCSGGLNRNIKELEFFVKSGKFDIAFIGKGFIETAQLMQQIITQVSS</sequence>
<dbReference type="Proteomes" id="UP001202479">
    <property type="component" value="Unassembled WGS sequence"/>
</dbReference>
<comment type="cofactor">
    <cofactor evidence="1">
        <name>FMN</name>
        <dbReference type="ChEBI" id="CHEBI:58210"/>
    </cofactor>
</comment>
<keyword evidence="8" id="KW-1185">Reference proteome</keyword>
<dbReference type="InterPro" id="IPR013785">
    <property type="entry name" value="Aldolase_TIM"/>
</dbReference>
<feature type="domain" description="NADH:flavin oxidoreductase/NADH oxidase N-terminal" evidence="6">
    <location>
        <begin position="14"/>
        <end position="341"/>
    </location>
</feature>
<name>A0AAI9SZB7_9ASCO</name>
<evidence type="ECO:0000256" key="5">
    <source>
        <dbReference type="ARBA" id="ARBA00023002"/>
    </source>
</evidence>
<dbReference type="PANTHER" id="PTHR43303">
    <property type="entry name" value="NADPH DEHYDROGENASE C23G7.10C-RELATED"/>
    <property type="match status" value="1"/>
</dbReference>
<keyword evidence="3" id="KW-0288">FMN</keyword>
<evidence type="ECO:0000256" key="2">
    <source>
        <dbReference type="ARBA" id="ARBA00022630"/>
    </source>
</evidence>
<dbReference type="SUPFAM" id="SSF51395">
    <property type="entry name" value="FMN-linked oxidoreductases"/>
    <property type="match status" value="1"/>
</dbReference>
<evidence type="ECO:0000256" key="3">
    <source>
        <dbReference type="ARBA" id="ARBA00022643"/>
    </source>
</evidence>
<comment type="caution">
    <text evidence="7">The sequence shown here is derived from an EMBL/GenBank/DDBJ whole genome shotgun (WGS) entry which is preliminary data.</text>
</comment>
<reference evidence="7" key="1">
    <citation type="journal article" date="2022" name="DNA Res.">
        <title>Genome analysis of five recently described species of the CUG-Ser clade uncovers Candida theae as a new hybrid lineage with pathogenic potential in the Candida parapsilosis species complex.</title>
        <authorList>
            <person name="Mixao V."/>
            <person name="Del Olmo V."/>
            <person name="Hegedusova E."/>
            <person name="Saus E."/>
            <person name="Pryszcz L."/>
            <person name="Cillingova A."/>
            <person name="Nosek J."/>
            <person name="Gabaldon T."/>
        </authorList>
    </citation>
    <scope>NUCLEOTIDE SEQUENCE</scope>
    <source>
        <strain evidence="7">CBS 10844</strain>
    </source>
</reference>
<keyword evidence="4" id="KW-0521">NADP</keyword>
<evidence type="ECO:0000313" key="7">
    <source>
        <dbReference type="EMBL" id="KAI3405787.2"/>
    </source>
</evidence>
<gene>
    <name evidence="7" type="ORF">KGF56_001394</name>
</gene>
<dbReference type="InterPro" id="IPR001155">
    <property type="entry name" value="OxRdtase_FMN_N"/>
</dbReference>
<dbReference type="Pfam" id="PF00724">
    <property type="entry name" value="Oxidored_FMN"/>
    <property type="match status" value="1"/>
</dbReference>
<organism evidence="7 8">
    <name type="scientific">Candida oxycetoniae</name>
    <dbReference type="NCBI Taxonomy" id="497107"/>
    <lineage>
        <taxon>Eukaryota</taxon>
        <taxon>Fungi</taxon>
        <taxon>Dikarya</taxon>
        <taxon>Ascomycota</taxon>
        <taxon>Saccharomycotina</taxon>
        <taxon>Pichiomycetes</taxon>
        <taxon>Debaryomycetaceae</taxon>
        <taxon>Candida/Lodderomyces clade</taxon>
        <taxon>Candida</taxon>
    </lineage>
</organism>
<evidence type="ECO:0000256" key="4">
    <source>
        <dbReference type="ARBA" id="ARBA00022857"/>
    </source>
</evidence>
<accession>A0AAI9SZB7</accession>
<dbReference type="EMBL" id="JAHUZD010000027">
    <property type="protein sequence ID" value="KAI3405787.2"/>
    <property type="molecule type" value="Genomic_DNA"/>
</dbReference>
<keyword evidence="2" id="KW-0285">Flavoprotein</keyword>
<dbReference type="PANTHER" id="PTHR43303:SF4">
    <property type="entry name" value="NADPH DEHYDROGENASE C23G7.10C-RELATED"/>
    <property type="match status" value="1"/>
</dbReference>
<evidence type="ECO:0000259" key="6">
    <source>
        <dbReference type="Pfam" id="PF00724"/>
    </source>
</evidence>